<gene>
    <name evidence="2" type="ORF">LTR36_009804</name>
</gene>
<evidence type="ECO:0000313" key="2">
    <source>
        <dbReference type="EMBL" id="KAK4540063.1"/>
    </source>
</evidence>
<accession>A0AAV9J5U7</accession>
<keyword evidence="3" id="KW-1185">Reference proteome</keyword>
<evidence type="ECO:0000256" key="1">
    <source>
        <dbReference type="SAM" id="MobiDB-lite"/>
    </source>
</evidence>
<evidence type="ECO:0000313" key="3">
    <source>
        <dbReference type="Proteomes" id="UP001324427"/>
    </source>
</evidence>
<feature type="region of interest" description="Disordered" evidence="1">
    <location>
        <begin position="1"/>
        <end position="72"/>
    </location>
</feature>
<comment type="caution">
    <text evidence="2">The sequence shown here is derived from an EMBL/GenBank/DDBJ whole genome shotgun (WGS) entry which is preliminary data.</text>
</comment>
<organism evidence="2 3">
    <name type="scientific">Oleoguttula mirabilis</name>
    <dbReference type="NCBI Taxonomy" id="1507867"/>
    <lineage>
        <taxon>Eukaryota</taxon>
        <taxon>Fungi</taxon>
        <taxon>Dikarya</taxon>
        <taxon>Ascomycota</taxon>
        <taxon>Pezizomycotina</taxon>
        <taxon>Dothideomycetes</taxon>
        <taxon>Dothideomycetidae</taxon>
        <taxon>Mycosphaerellales</taxon>
        <taxon>Teratosphaeriaceae</taxon>
        <taxon>Oleoguttula</taxon>
    </lineage>
</organism>
<protein>
    <submittedName>
        <fullName evidence="2">Uncharacterized protein</fullName>
    </submittedName>
</protein>
<sequence length="268" mass="29562">MFGEYDDYDPLTPSGRPPMGPHGGPYRDPYRDPYRSPYGGPYRSPYGGPYGGPDPMEGSSEDPRARLAGAPPGIAEAMMREPCNPGRFADQLSGFLTPPGQRSRPVSGAFGASYDPGVDNGPRTPTLFSDELIHGFAAERGIDLPRVELYEDEFLGSRRGDNYSDELSGVYNEDFNERPSLLNEPLPDGMTPTARTTMPRMRHGNSLERNFPGHNDSMPEGTIGYVGRGEASTWGNIGPAMYPAEDVDEEFIRNREADPDWSPLPRYY</sequence>
<proteinExistence type="predicted"/>
<dbReference type="AlphaFoldDB" id="A0AAV9J5U7"/>
<dbReference type="Proteomes" id="UP001324427">
    <property type="component" value="Unassembled WGS sequence"/>
</dbReference>
<reference evidence="2 3" key="1">
    <citation type="submission" date="2021-11" db="EMBL/GenBank/DDBJ databases">
        <title>Black yeast isolated from Biological Soil Crust.</title>
        <authorList>
            <person name="Kurbessoian T."/>
        </authorList>
    </citation>
    <scope>NUCLEOTIDE SEQUENCE [LARGE SCALE GENOMIC DNA]</scope>
    <source>
        <strain evidence="2 3">CCFEE 5522</strain>
    </source>
</reference>
<dbReference type="EMBL" id="JAVFHQ010000075">
    <property type="protein sequence ID" value="KAK4540063.1"/>
    <property type="molecule type" value="Genomic_DNA"/>
</dbReference>
<feature type="compositionally biased region" description="Low complexity" evidence="1">
    <location>
        <begin position="35"/>
        <end position="47"/>
    </location>
</feature>
<name>A0AAV9J5U7_9PEZI</name>